<dbReference type="GO" id="GO:0016491">
    <property type="term" value="F:oxidoreductase activity"/>
    <property type="evidence" value="ECO:0007669"/>
    <property type="project" value="UniProtKB-KW"/>
</dbReference>
<keyword evidence="5" id="KW-0285">Flavoprotein</keyword>
<proteinExistence type="inferred from homology"/>
<feature type="binding site" evidence="5">
    <location>
        <position position="169"/>
    </location>
    <ligand>
        <name>glyoxylate</name>
        <dbReference type="ChEBI" id="CHEBI:36655"/>
    </ligand>
</feature>
<feature type="binding site" evidence="5">
    <location>
        <begin position="322"/>
        <end position="323"/>
    </location>
    <ligand>
        <name>FMN</name>
        <dbReference type="ChEBI" id="CHEBI:58210"/>
    </ligand>
</feature>
<feature type="binding site" evidence="5">
    <location>
        <position position="195"/>
    </location>
    <ligand>
        <name>FMN</name>
        <dbReference type="ChEBI" id="CHEBI:58210"/>
    </ligand>
</feature>
<sequence length="382" mass="42583">MRSSLFVAAQFVAAAFAAEPWENEVDTGFVTYLDSTNYTKGSLPLLKDIRAIPDFDWAARQKLDNQKYSFYRTGTAGEFSYRHNLDVWQKVQLRSKHLSDVTKLNETLPVTILGYNFNEAAELNLVRAAGNENILYVPSMYASKSIEEIATGKSNNTLNGPQVIFQQIYTNGNLSVTWENIRRAERTGAKAIVWTIDAPGDSVRHRAARYDTTNANSVSSALTWDIYDQMKNQTNLPIILKGITTADEALLAVEKGAKAIYISNHGGRQLDHTPGPLEIAYEIYRNAPEVFQKVDVIADSGVRYGNDVLKLLALGVKAVGMGRPFMYANCYGLEGVTKAINIMKTEIVRDGAQMGATNLHNISMSFLNTRQLEQNVYLFNQQ</sequence>
<dbReference type="STRING" id="1213859.L2FHC8"/>
<dbReference type="InterPro" id="IPR012133">
    <property type="entry name" value="Alpha-hydoxy_acid_DH_FMN"/>
</dbReference>
<feature type="binding site" evidence="5">
    <location>
        <position position="204"/>
    </location>
    <ligand>
        <name>glyoxylate</name>
        <dbReference type="ChEBI" id="CHEBI:36655"/>
    </ligand>
</feature>
<evidence type="ECO:0000256" key="3">
    <source>
        <dbReference type="ARBA" id="ARBA00024042"/>
    </source>
</evidence>
<feature type="binding site" evidence="5">
    <location>
        <position position="167"/>
    </location>
    <ligand>
        <name>glyoxylate</name>
        <dbReference type="ChEBI" id="CHEBI:36655"/>
    </ligand>
</feature>
<feature type="signal peptide" evidence="6">
    <location>
        <begin position="1"/>
        <end position="17"/>
    </location>
</feature>
<dbReference type="Pfam" id="PF01070">
    <property type="entry name" value="FMN_dh"/>
    <property type="match status" value="2"/>
</dbReference>
<evidence type="ECO:0000256" key="5">
    <source>
        <dbReference type="PIRSR" id="PIRSR000138-2"/>
    </source>
</evidence>
<feature type="active site" description="Proton acceptor" evidence="4">
    <location>
        <position position="265"/>
    </location>
</feature>
<protein>
    <submittedName>
        <fullName evidence="8">Cytochrome b2</fullName>
    </submittedName>
</protein>
<keyword evidence="5" id="KW-0288">FMN</keyword>
<feature type="binding site" evidence="5">
    <location>
        <position position="241"/>
    </location>
    <ligand>
        <name>FMN</name>
        <dbReference type="ChEBI" id="CHEBI:58210"/>
    </ligand>
</feature>
<dbReference type="PROSITE" id="PS51349">
    <property type="entry name" value="FMN_HYDROXY_ACID_DH_2"/>
    <property type="match status" value="1"/>
</dbReference>
<feature type="domain" description="FMN hydroxy acid dehydrogenase" evidence="7">
    <location>
        <begin position="44"/>
        <end position="372"/>
    </location>
</feature>
<feature type="binding site" evidence="5">
    <location>
        <begin position="299"/>
        <end position="303"/>
    </location>
    <ligand>
        <name>FMN</name>
        <dbReference type="ChEBI" id="CHEBI:58210"/>
    </ligand>
</feature>
<organism evidence="8">
    <name type="scientific">Colletotrichum fructicola (strain Nara gc5)</name>
    <name type="common">Anthracnose fungus</name>
    <name type="synonym">Colletotrichum gloeosporioides (strain Nara gc5)</name>
    <dbReference type="NCBI Taxonomy" id="1213859"/>
    <lineage>
        <taxon>Eukaryota</taxon>
        <taxon>Fungi</taxon>
        <taxon>Dikarya</taxon>
        <taxon>Ascomycota</taxon>
        <taxon>Pezizomycotina</taxon>
        <taxon>Sordariomycetes</taxon>
        <taxon>Hypocreomycetidae</taxon>
        <taxon>Glomerellales</taxon>
        <taxon>Glomerellaceae</taxon>
        <taxon>Colletotrichum</taxon>
        <taxon>Colletotrichum gloeosporioides species complex</taxon>
    </lineage>
</organism>
<feature type="binding site" evidence="5">
    <location>
        <position position="268"/>
    </location>
    <ligand>
        <name>glyoxylate</name>
        <dbReference type="ChEBI" id="CHEBI:36655"/>
    </ligand>
</feature>
<comment type="similarity">
    <text evidence="3">Belongs to the FMN-dependent alpha-hydroxy acid dehydrogenase family.</text>
</comment>
<evidence type="ECO:0000313" key="8">
    <source>
        <dbReference type="EMBL" id="ELA25143.1"/>
    </source>
</evidence>
<evidence type="ECO:0000259" key="7">
    <source>
        <dbReference type="PROSITE" id="PS51349"/>
    </source>
</evidence>
<dbReference type="AlphaFoldDB" id="L2FHC8"/>
<dbReference type="PANTHER" id="PTHR10578:SF140">
    <property type="entry name" value="FMN HYDROXY ACID DEHYDROGENASE DOMAIN-CONTAINING PROTEIN"/>
    <property type="match status" value="1"/>
</dbReference>
<dbReference type="EMBL" id="KB021187">
    <property type="protein sequence ID" value="ELA25143.1"/>
    <property type="molecule type" value="Genomic_DNA"/>
</dbReference>
<dbReference type="PIRSF" id="PIRSF000138">
    <property type="entry name" value="Al-hdrx_acd_dh"/>
    <property type="match status" value="1"/>
</dbReference>
<dbReference type="PROSITE" id="PS00557">
    <property type="entry name" value="FMN_HYDROXY_ACID_DH_1"/>
    <property type="match status" value="1"/>
</dbReference>
<keyword evidence="2" id="KW-0560">Oxidoreductase</keyword>
<dbReference type="SUPFAM" id="SSF51395">
    <property type="entry name" value="FMN-linked oxidoreductases"/>
    <property type="match status" value="1"/>
</dbReference>
<evidence type="ECO:0000256" key="4">
    <source>
        <dbReference type="PIRSR" id="PIRSR000138-1"/>
    </source>
</evidence>
<dbReference type="Gene3D" id="3.20.20.70">
    <property type="entry name" value="Aldolase class I"/>
    <property type="match status" value="1"/>
</dbReference>
<dbReference type="HOGENOM" id="CLU_020639_1_0_1"/>
<reference evidence="8" key="1">
    <citation type="submission" date="2012-08" db="EMBL/GenBank/DDBJ databases">
        <title>Genome analysis of Colletotrichum orbiculare and Colletotrichum fructicola.</title>
        <authorList>
            <person name="Gan P.H.P."/>
            <person name="Ikeda K."/>
            <person name="Irieda H."/>
            <person name="Narusaka M."/>
            <person name="O'Connell R.J."/>
            <person name="Narusaka Y."/>
            <person name="Takano Y."/>
            <person name="Kubo Y."/>
            <person name="Shirasu K."/>
        </authorList>
    </citation>
    <scope>NUCLEOTIDE SEQUENCE</scope>
    <source>
        <strain evidence="8">Nara gc5</strain>
    </source>
</reference>
<dbReference type="GO" id="GO:0010181">
    <property type="term" value="F:FMN binding"/>
    <property type="evidence" value="ECO:0007669"/>
    <property type="project" value="InterPro"/>
</dbReference>
<comment type="cofactor">
    <cofactor evidence="1">
        <name>FMN</name>
        <dbReference type="ChEBI" id="CHEBI:58210"/>
    </cofactor>
</comment>
<dbReference type="InterPro" id="IPR037396">
    <property type="entry name" value="FMN_HAD"/>
</dbReference>
<feature type="chain" id="PRO_5003958363" evidence="6">
    <location>
        <begin position="18"/>
        <end position="382"/>
    </location>
</feature>
<keyword evidence="6" id="KW-0732">Signal</keyword>
<accession>L2FHC8</accession>
<feature type="binding site" evidence="5">
    <location>
        <position position="139"/>
    </location>
    <ligand>
        <name>FMN</name>
        <dbReference type="ChEBI" id="CHEBI:58210"/>
    </ligand>
</feature>
<dbReference type="InterPro" id="IPR008259">
    <property type="entry name" value="FMN_hydac_DH_AS"/>
</dbReference>
<evidence type="ECO:0000256" key="1">
    <source>
        <dbReference type="ARBA" id="ARBA00001917"/>
    </source>
</evidence>
<feature type="binding site" evidence="5">
    <location>
        <position position="263"/>
    </location>
    <ligand>
        <name>glyoxylate</name>
        <dbReference type="ChEBI" id="CHEBI:36655"/>
    </ligand>
</feature>
<name>L2FHC8_COLFN</name>
<dbReference type="InterPro" id="IPR013785">
    <property type="entry name" value="Aldolase_TIM"/>
</dbReference>
<gene>
    <name evidence="8" type="ORF">CGGC5_13646</name>
</gene>
<dbReference type="PANTHER" id="PTHR10578">
    <property type="entry name" value="S -2-HYDROXY-ACID OXIDASE-RELATED"/>
    <property type="match status" value="1"/>
</dbReference>
<feature type="binding site" evidence="5">
    <location>
        <position position="265"/>
    </location>
    <ligand>
        <name>glyoxylate</name>
        <dbReference type="ChEBI" id="CHEBI:36655"/>
    </ligand>
</feature>
<dbReference type="InterPro" id="IPR000262">
    <property type="entry name" value="FMN-dep_DH"/>
</dbReference>
<evidence type="ECO:0000256" key="6">
    <source>
        <dbReference type="SAM" id="SignalP"/>
    </source>
</evidence>
<evidence type="ECO:0000256" key="2">
    <source>
        <dbReference type="ARBA" id="ARBA00023002"/>
    </source>
</evidence>